<reference evidence="1" key="1">
    <citation type="submission" date="2021-03" db="EMBL/GenBank/DDBJ databases">
        <title>Evolutionary innovations through gain and loss of genes in the ectomycorrhizal Boletales.</title>
        <authorList>
            <person name="Wu G."/>
            <person name="Miyauchi S."/>
            <person name="Morin E."/>
            <person name="Yang Z.-L."/>
            <person name="Xu J."/>
            <person name="Martin F.M."/>
        </authorList>
    </citation>
    <scope>NUCLEOTIDE SEQUENCE</scope>
    <source>
        <strain evidence="1">BR01</strain>
    </source>
</reference>
<comment type="caution">
    <text evidence="1">The sequence shown here is derived from an EMBL/GenBank/DDBJ whole genome shotgun (WGS) entry which is preliminary data.</text>
</comment>
<proteinExistence type="predicted"/>
<dbReference type="AlphaFoldDB" id="A0A8I2YIK4"/>
<accession>A0A8I2YIK4</accession>
<evidence type="ECO:0000313" key="2">
    <source>
        <dbReference type="Proteomes" id="UP000683000"/>
    </source>
</evidence>
<sequence>MVIQATLGLDVADMPAEVDTVPHCVDSTEKGSEDSLVAAGEHKDIWSFINFDACM</sequence>
<evidence type="ECO:0000313" key="1">
    <source>
        <dbReference type="EMBL" id="KAG6372949.1"/>
    </source>
</evidence>
<name>A0A8I2YIK4_9AGAM</name>
<gene>
    <name evidence="1" type="ORF">JVT61DRAFT_6990</name>
</gene>
<dbReference type="Proteomes" id="UP000683000">
    <property type="component" value="Unassembled WGS sequence"/>
</dbReference>
<organism evidence="1 2">
    <name type="scientific">Boletus reticuloceps</name>
    <dbReference type="NCBI Taxonomy" id="495285"/>
    <lineage>
        <taxon>Eukaryota</taxon>
        <taxon>Fungi</taxon>
        <taxon>Dikarya</taxon>
        <taxon>Basidiomycota</taxon>
        <taxon>Agaricomycotina</taxon>
        <taxon>Agaricomycetes</taxon>
        <taxon>Agaricomycetidae</taxon>
        <taxon>Boletales</taxon>
        <taxon>Boletineae</taxon>
        <taxon>Boletaceae</taxon>
        <taxon>Boletoideae</taxon>
        <taxon>Boletus</taxon>
    </lineage>
</organism>
<keyword evidence="2" id="KW-1185">Reference proteome</keyword>
<dbReference type="EMBL" id="JAGFBS010000024">
    <property type="protein sequence ID" value="KAG6372949.1"/>
    <property type="molecule type" value="Genomic_DNA"/>
</dbReference>
<protein>
    <submittedName>
        <fullName evidence="1">Uncharacterized protein</fullName>
    </submittedName>
</protein>
<dbReference type="OrthoDB" id="3341102at2759"/>